<evidence type="ECO:0000259" key="1">
    <source>
        <dbReference type="Pfam" id="PF00456"/>
    </source>
</evidence>
<dbReference type="Pfam" id="PF00456">
    <property type="entry name" value="Transketolase_N"/>
    <property type="match status" value="1"/>
</dbReference>
<dbReference type="Gene3D" id="3.40.50.970">
    <property type="match status" value="1"/>
</dbReference>
<dbReference type="Proteomes" id="UP000712600">
    <property type="component" value="Unassembled WGS sequence"/>
</dbReference>
<proteinExistence type="predicted"/>
<evidence type="ECO:0000313" key="3">
    <source>
        <dbReference type="Proteomes" id="UP000712600"/>
    </source>
</evidence>
<dbReference type="InterPro" id="IPR029061">
    <property type="entry name" value="THDP-binding"/>
</dbReference>
<reference evidence="2" key="1">
    <citation type="submission" date="2019-12" db="EMBL/GenBank/DDBJ databases">
        <title>Genome sequencing and annotation of Brassica cretica.</title>
        <authorList>
            <person name="Studholme D.J."/>
            <person name="Sarris P."/>
        </authorList>
    </citation>
    <scope>NUCLEOTIDE SEQUENCE</scope>
    <source>
        <strain evidence="2">PFS-109/04</strain>
        <tissue evidence="2">Leaf</tissue>
    </source>
</reference>
<dbReference type="EMBL" id="QGKX02001347">
    <property type="protein sequence ID" value="KAF3521687.1"/>
    <property type="molecule type" value="Genomic_DNA"/>
</dbReference>
<sequence>MVVRWKVTTTIGYGSPNKTNSYSVHGASLGEKEVEATRNNLGWLIDFRYCKTKDYELSRDQ</sequence>
<protein>
    <recommendedName>
        <fullName evidence="1">Transketolase N-terminal domain-containing protein</fullName>
    </recommendedName>
</protein>
<feature type="domain" description="Transketolase N-terminal" evidence="1">
    <location>
        <begin position="6"/>
        <end position="44"/>
    </location>
</feature>
<organism evidence="2 3">
    <name type="scientific">Brassica cretica</name>
    <name type="common">Mustard</name>
    <dbReference type="NCBI Taxonomy" id="69181"/>
    <lineage>
        <taxon>Eukaryota</taxon>
        <taxon>Viridiplantae</taxon>
        <taxon>Streptophyta</taxon>
        <taxon>Embryophyta</taxon>
        <taxon>Tracheophyta</taxon>
        <taxon>Spermatophyta</taxon>
        <taxon>Magnoliopsida</taxon>
        <taxon>eudicotyledons</taxon>
        <taxon>Gunneridae</taxon>
        <taxon>Pentapetalae</taxon>
        <taxon>rosids</taxon>
        <taxon>malvids</taxon>
        <taxon>Brassicales</taxon>
        <taxon>Brassicaceae</taxon>
        <taxon>Brassiceae</taxon>
        <taxon>Brassica</taxon>
    </lineage>
</organism>
<comment type="caution">
    <text evidence="2">The sequence shown here is derived from an EMBL/GenBank/DDBJ whole genome shotgun (WGS) entry which is preliminary data.</text>
</comment>
<dbReference type="InterPro" id="IPR005474">
    <property type="entry name" value="Transketolase_N"/>
</dbReference>
<accession>A0A8S9PFN1</accession>
<evidence type="ECO:0000313" key="2">
    <source>
        <dbReference type="EMBL" id="KAF3521687.1"/>
    </source>
</evidence>
<gene>
    <name evidence="2" type="ORF">F2Q69_00049589</name>
</gene>
<dbReference type="AlphaFoldDB" id="A0A8S9PFN1"/>
<dbReference type="SUPFAM" id="SSF52518">
    <property type="entry name" value="Thiamin diphosphate-binding fold (THDP-binding)"/>
    <property type="match status" value="1"/>
</dbReference>
<name>A0A8S9PFN1_BRACR</name>